<evidence type="ECO:0000256" key="7">
    <source>
        <dbReference type="PROSITE-ProRule" id="PRU01373"/>
    </source>
</evidence>
<feature type="compositionally biased region" description="Acidic residues" evidence="8">
    <location>
        <begin position="20"/>
        <end position="35"/>
    </location>
</feature>
<dbReference type="PANTHER" id="PTHR36699">
    <property type="entry name" value="LD-TRANSPEPTIDASE"/>
    <property type="match status" value="1"/>
</dbReference>
<evidence type="ECO:0000259" key="9">
    <source>
        <dbReference type="PROSITE" id="PS52029"/>
    </source>
</evidence>
<protein>
    <recommendedName>
        <fullName evidence="9">L,D-TPase catalytic domain-containing protein</fullName>
    </recommendedName>
</protein>
<sequence>MAGAPLAWSLAPSDSTDPVSLDDAEEVEVVEDPESDANVAAVPVDRVIVRKGQRLLLLMKDDSPLRVYPVSLGDEPKGHKQFEGDERTPEGVYLLDWRNPNSQFTKSIHISYPNETDREFAKALGRDPGGMIMIHGRPNSFERKKLDRYIHDDWTDGCIAVSNAAMEEIWELVPLNTPIEIVP</sequence>
<dbReference type="Proteomes" id="UP001501337">
    <property type="component" value="Unassembled WGS sequence"/>
</dbReference>
<comment type="pathway">
    <text evidence="1 7">Cell wall biogenesis; peptidoglycan biosynthesis.</text>
</comment>
<evidence type="ECO:0000256" key="1">
    <source>
        <dbReference type="ARBA" id="ARBA00004752"/>
    </source>
</evidence>
<feature type="active site" description="Nucleophile" evidence="7">
    <location>
        <position position="158"/>
    </location>
</feature>
<evidence type="ECO:0000313" key="10">
    <source>
        <dbReference type="EMBL" id="GAA3962485.1"/>
    </source>
</evidence>
<dbReference type="RefSeq" id="WP_344806351.1">
    <property type="nucleotide sequence ID" value="NZ_BAABBO010000009.1"/>
</dbReference>
<feature type="domain" description="L,D-TPase catalytic" evidence="9">
    <location>
        <begin position="45"/>
        <end position="182"/>
    </location>
</feature>
<dbReference type="PANTHER" id="PTHR36699:SF1">
    <property type="entry name" value="L,D-TRANSPEPTIDASE YAFK-RELATED"/>
    <property type="match status" value="1"/>
</dbReference>
<dbReference type="CDD" id="cd16913">
    <property type="entry name" value="YkuD_like"/>
    <property type="match status" value="1"/>
</dbReference>
<evidence type="ECO:0000256" key="8">
    <source>
        <dbReference type="SAM" id="MobiDB-lite"/>
    </source>
</evidence>
<proteinExistence type="inferred from homology"/>
<dbReference type="InterPro" id="IPR038063">
    <property type="entry name" value="Transpep_catalytic_dom"/>
</dbReference>
<feature type="active site" description="Proton donor/acceptor" evidence="7">
    <location>
        <position position="135"/>
    </location>
</feature>
<keyword evidence="5 7" id="KW-0573">Peptidoglycan synthesis</keyword>
<comment type="caution">
    <text evidence="10">The sequence shown here is derived from an EMBL/GenBank/DDBJ whole genome shotgun (WGS) entry which is preliminary data.</text>
</comment>
<accession>A0ABP7PAM5</accession>
<keyword evidence="11" id="KW-1185">Reference proteome</keyword>
<comment type="similarity">
    <text evidence="2">Belongs to the YkuD family.</text>
</comment>
<dbReference type="Gene3D" id="2.40.440.10">
    <property type="entry name" value="L,D-transpeptidase catalytic domain-like"/>
    <property type="match status" value="1"/>
</dbReference>
<evidence type="ECO:0000256" key="5">
    <source>
        <dbReference type="ARBA" id="ARBA00022984"/>
    </source>
</evidence>
<organism evidence="10 11">
    <name type="scientific">Allohahella marinimesophila</name>
    <dbReference type="NCBI Taxonomy" id="1054972"/>
    <lineage>
        <taxon>Bacteria</taxon>
        <taxon>Pseudomonadati</taxon>
        <taxon>Pseudomonadota</taxon>
        <taxon>Gammaproteobacteria</taxon>
        <taxon>Oceanospirillales</taxon>
        <taxon>Hahellaceae</taxon>
        <taxon>Allohahella</taxon>
    </lineage>
</organism>
<feature type="region of interest" description="Disordered" evidence="8">
    <location>
        <begin position="1"/>
        <end position="36"/>
    </location>
</feature>
<keyword evidence="4 7" id="KW-0133">Cell shape</keyword>
<reference evidence="11" key="1">
    <citation type="journal article" date="2019" name="Int. J. Syst. Evol. Microbiol.">
        <title>The Global Catalogue of Microorganisms (GCM) 10K type strain sequencing project: providing services to taxonomists for standard genome sequencing and annotation.</title>
        <authorList>
            <consortium name="The Broad Institute Genomics Platform"/>
            <consortium name="The Broad Institute Genome Sequencing Center for Infectious Disease"/>
            <person name="Wu L."/>
            <person name="Ma J."/>
        </authorList>
    </citation>
    <scope>NUCLEOTIDE SEQUENCE [LARGE SCALE GENOMIC DNA]</scope>
    <source>
        <strain evidence="11">JCM 17555</strain>
    </source>
</reference>
<evidence type="ECO:0000256" key="2">
    <source>
        <dbReference type="ARBA" id="ARBA00005992"/>
    </source>
</evidence>
<dbReference type="PROSITE" id="PS52029">
    <property type="entry name" value="LD_TPASE"/>
    <property type="match status" value="1"/>
</dbReference>
<dbReference type="InterPro" id="IPR005490">
    <property type="entry name" value="LD_TPept_cat_dom"/>
</dbReference>
<evidence type="ECO:0000256" key="3">
    <source>
        <dbReference type="ARBA" id="ARBA00022679"/>
    </source>
</evidence>
<evidence type="ECO:0000256" key="6">
    <source>
        <dbReference type="ARBA" id="ARBA00023316"/>
    </source>
</evidence>
<dbReference type="Pfam" id="PF03734">
    <property type="entry name" value="YkuD"/>
    <property type="match status" value="1"/>
</dbReference>
<evidence type="ECO:0000313" key="11">
    <source>
        <dbReference type="Proteomes" id="UP001501337"/>
    </source>
</evidence>
<dbReference type="SUPFAM" id="SSF141523">
    <property type="entry name" value="L,D-transpeptidase catalytic domain-like"/>
    <property type="match status" value="1"/>
</dbReference>
<dbReference type="EMBL" id="BAABBO010000009">
    <property type="protein sequence ID" value="GAA3962485.1"/>
    <property type="molecule type" value="Genomic_DNA"/>
</dbReference>
<gene>
    <name evidence="10" type="ORF">GCM10022278_20550</name>
</gene>
<name>A0ABP7PAM5_9GAMM</name>
<keyword evidence="3" id="KW-0808">Transferase</keyword>
<evidence type="ECO:0000256" key="4">
    <source>
        <dbReference type="ARBA" id="ARBA00022960"/>
    </source>
</evidence>
<keyword evidence="6 7" id="KW-0961">Cell wall biogenesis/degradation</keyword>